<dbReference type="OrthoDB" id="2382349at2"/>
<evidence type="ECO:0000313" key="2">
    <source>
        <dbReference type="Proteomes" id="UP000198972"/>
    </source>
</evidence>
<evidence type="ECO:0008006" key="3">
    <source>
        <dbReference type="Google" id="ProtNLM"/>
    </source>
</evidence>
<reference evidence="1 2" key="1">
    <citation type="submission" date="2016-10" db="EMBL/GenBank/DDBJ databases">
        <authorList>
            <person name="de Groot N.N."/>
        </authorList>
    </citation>
    <scope>NUCLEOTIDE SEQUENCE [LARGE SCALE GENOMIC DNA]</scope>
    <source>
        <strain evidence="1 2">DSM 28129</strain>
    </source>
</reference>
<accession>A0A1G7PCB2</accession>
<organism evidence="1 2">
    <name type="scientific">Fontibacillus panacisegetis</name>
    <dbReference type="NCBI Taxonomy" id="670482"/>
    <lineage>
        <taxon>Bacteria</taxon>
        <taxon>Bacillati</taxon>
        <taxon>Bacillota</taxon>
        <taxon>Bacilli</taxon>
        <taxon>Bacillales</taxon>
        <taxon>Paenibacillaceae</taxon>
        <taxon>Fontibacillus</taxon>
    </lineage>
</organism>
<dbReference type="STRING" id="670482.SAMN04488542_11838"/>
<dbReference type="RefSeq" id="WP_091232245.1">
    <property type="nucleotide sequence ID" value="NZ_FNBG01000018.1"/>
</dbReference>
<sequence>MNFMQMQPLSSKELNYIADSIANEDSLIKLCTAAASVCTNAQIGQELSEHIQCHEKHLQTLS</sequence>
<name>A0A1G7PCB2_9BACL</name>
<dbReference type="AlphaFoldDB" id="A0A1G7PCB2"/>
<proteinExistence type="predicted"/>
<dbReference type="EMBL" id="FNBG01000018">
    <property type="protein sequence ID" value="SDF83747.1"/>
    <property type="molecule type" value="Genomic_DNA"/>
</dbReference>
<keyword evidence="2" id="KW-1185">Reference proteome</keyword>
<evidence type="ECO:0000313" key="1">
    <source>
        <dbReference type="EMBL" id="SDF83747.1"/>
    </source>
</evidence>
<gene>
    <name evidence="1" type="ORF">SAMN04488542_11838</name>
</gene>
<protein>
    <recommendedName>
        <fullName evidence="3">Spore coat protein</fullName>
    </recommendedName>
</protein>
<dbReference type="Proteomes" id="UP000198972">
    <property type="component" value="Unassembled WGS sequence"/>
</dbReference>